<dbReference type="AlphaFoldDB" id="C0DBQ5"/>
<dbReference type="EMBL" id="ACCJ01000554">
    <property type="protein sequence ID" value="EEG51232.1"/>
    <property type="molecule type" value="Genomic_DNA"/>
</dbReference>
<accession>C0DBQ5</accession>
<name>C0DBQ5_9FIRM</name>
<proteinExistence type="predicted"/>
<organism evidence="1 2">
    <name type="scientific">[Clostridium] asparagiforme DSM 15981</name>
    <dbReference type="NCBI Taxonomy" id="518636"/>
    <lineage>
        <taxon>Bacteria</taxon>
        <taxon>Bacillati</taxon>
        <taxon>Bacillota</taxon>
        <taxon>Clostridia</taxon>
        <taxon>Lachnospirales</taxon>
        <taxon>Lachnospiraceae</taxon>
        <taxon>Enterocloster</taxon>
    </lineage>
</organism>
<reference evidence="1 2" key="2">
    <citation type="submission" date="2009-02" db="EMBL/GenBank/DDBJ databases">
        <title>Draft genome sequence of Clostridium asparagiforme (DSM 15981).</title>
        <authorList>
            <person name="Sudarsanam P."/>
            <person name="Ley R."/>
            <person name="Guruge J."/>
            <person name="Turnbaugh P.J."/>
            <person name="Mahowald M."/>
            <person name="Liep D."/>
            <person name="Gordon J."/>
        </authorList>
    </citation>
    <scope>NUCLEOTIDE SEQUENCE [LARGE SCALE GENOMIC DNA]</scope>
    <source>
        <strain evidence="1 2">DSM 15981</strain>
    </source>
</reference>
<gene>
    <name evidence="1" type="ORF">CLOSTASPAR_06712</name>
</gene>
<evidence type="ECO:0000313" key="1">
    <source>
        <dbReference type="EMBL" id="EEG51232.1"/>
    </source>
</evidence>
<dbReference type="HOGENOM" id="CLU_3267780_0_0_9"/>
<sequence>MLLDQLYRSRRQAVGRLRRSKSGCRSISKLPQPPFCPFLTT</sequence>
<keyword evidence="2" id="KW-1185">Reference proteome</keyword>
<dbReference type="Proteomes" id="UP000004756">
    <property type="component" value="Unassembled WGS sequence"/>
</dbReference>
<protein>
    <submittedName>
        <fullName evidence="1">Uncharacterized protein</fullName>
    </submittedName>
</protein>
<evidence type="ECO:0000313" key="2">
    <source>
        <dbReference type="Proteomes" id="UP000004756"/>
    </source>
</evidence>
<reference evidence="1 2" key="1">
    <citation type="submission" date="2009-01" db="EMBL/GenBank/DDBJ databases">
        <authorList>
            <person name="Fulton L."/>
            <person name="Clifton S."/>
            <person name="Fulton B."/>
            <person name="Xu J."/>
            <person name="Minx P."/>
            <person name="Pepin K.H."/>
            <person name="Johnson M."/>
            <person name="Bhonagiri V."/>
            <person name="Nash W.E."/>
            <person name="Mardis E.R."/>
            <person name="Wilson R.K."/>
        </authorList>
    </citation>
    <scope>NUCLEOTIDE SEQUENCE [LARGE SCALE GENOMIC DNA]</scope>
    <source>
        <strain evidence="1 2">DSM 15981</strain>
    </source>
</reference>
<comment type="caution">
    <text evidence="1">The sequence shown here is derived from an EMBL/GenBank/DDBJ whole genome shotgun (WGS) entry which is preliminary data.</text>
</comment>